<protein>
    <submittedName>
        <fullName evidence="2">ABC-type uncharacterized transport system, permease component</fullName>
    </submittedName>
</protein>
<keyword evidence="1" id="KW-0472">Membrane</keyword>
<feature type="transmembrane region" description="Helical" evidence="1">
    <location>
        <begin position="21"/>
        <end position="43"/>
    </location>
</feature>
<dbReference type="PANTHER" id="PTHR36832">
    <property type="entry name" value="SLR1174 PROTEIN-RELATED"/>
    <property type="match status" value="1"/>
</dbReference>
<organism evidence="2 3">
    <name type="scientific">Robinsoniella peoriensis</name>
    <dbReference type="NCBI Taxonomy" id="180332"/>
    <lineage>
        <taxon>Bacteria</taxon>
        <taxon>Bacillati</taxon>
        <taxon>Bacillota</taxon>
        <taxon>Clostridia</taxon>
        <taxon>Lachnospirales</taxon>
        <taxon>Lachnospiraceae</taxon>
        <taxon>Robinsoniella</taxon>
    </lineage>
</organism>
<evidence type="ECO:0000313" key="3">
    <source>
        <dbReference type="Proteomes" id="UP000306509"/>
    </source>
</evidence>
<keyword evidence="3" id="KW-1185">Reference proteome</keyword>
<feature type="transmembrane region" description="Helical" evidence="1">
    <location>
        <begin position="146"/>
        <end position="169"/>
    </location>
</feature>
<dbReference type="EMBL" id="QGQD01000074">
    <property type="protein sequence ID" value="TLC99211.1"/>
    <property type="molecule type" value="Genomic_DNA"/>
</dbReference>
<gene>
    <name evidence="2" type="ORF">DSM106044_03989</name>
</gene>
<accession>A0A4U8Q373</accession>
<dbReference type="STRING" id="180332.GCA_000797495_01828"/>
<reference evidence="2 3" key="1">
    <citation type="journal article" date="2019" name="Anaerobe">
        <title>Detection of Robinsoniella peoriensis in multiple bone samples of a trauma patient.</title>
        <authorList>
            <person name="Schrottner P."/>
            <person name="Hartwich K."/>
            <person name="Bunk B."/>
            <person name="Schober I."/>
            <person name="Helbig S."/>
            <person name="Rudolph W.W."/>
            <person name="Gunzer F."/>
        </authorList>
    </citation>
    <scope>NUCLEOTIDE SEQUENCE [LARGE SCALE GENOMIC DNA]</scope>
    <source>
        <strain evidence="2 3">DSM 106044</strain>
    </source>
</reference>
<name>A0A4U8Q373_9FIRM</name>
<evidence type="ECO:0000313" key="2">
    <source>
        <dbReference type="EMBL" id="TLC99211.1"/>
    </source>
</evidence>
<dbReference type="PANTHER" id="PTHR36832:SF1">
    <property type="entry name" value="SLR1174 PROTEIN"/>
    <property type="match status" value="1"/>
</dbReference>
<feature type="transmembrane region" description="Helical" evidence="1">
    <location>
        <begin position="55"/>
        <end position="77"/>
    </location>
</feature>
<comment type="caution">
    <text evidence="2">The sequence shown here is derived from an EMBL/GenBank/DDBJ whole genome shotgun (WGS) entry which is preliminary data.</text>
</comment>
<evidence type="ECO:0000256" key="1">
    <source>
        <dbReference type="SAM" id="Phobius"/>
    </source>
</evidence>
<proteinExistence type="predicted"/>
<dbReference type="InterPro" id="IPR010390">
    <property type="entry name" value="ABC-2_transporter-like"/>
</dbReference>
<dbReference type="RefSeq" id="WP_027296413.1">
    <property type="nucleotide sequence ID" value="NZ_QGQD01000074.1"/>
</dbReference>
<keyword evidence="1" id="KW-1133">Transmembrane helix</keyword>
<feature type="transmembrane region" description="Helical" evidence="1">
    <location>
        <begin position="116"/>
        <end position="134"/>
    </location>
</feature>
<dbReference type="Pfam" id="PF06182">
    <property type="entry name" value="ABC2_membrane_6"/>
    <property type="match status" value="1"/>
</dbReference>
<sequence length="267" mass="29976">MKQYLSFFRMRFITGLQYRTAALAGISTQFIWGAMEILLFQAFYQADADAFPMSFQALTSYVWLQQAFLALYMFWFWDNDIFDSITNGNVSYELCRPVDLYTMWFTKNLASRLSKTVLRCFPILVLAFILPAPYGIRLPADPVTGLLFLLSMTLGLGVVVSLSMVIYTLSFYTISSQGIRMITTSLAEFLSGAVIPLPFLPERISYIVELLPFASIQNAPLRIYSGDIAGSSLGRAIALQVFWLILLTSAGKLLMHRALKQVVVQGG</sequence>
<keyword evidence="1" id="KW-0812">Transmembrane</keyword>
<dbReference type="Proteomes" id="UP000306509">
    <property type="component" value="Unassembled WGS sequence"/>
</dbReference>
<dbReference type="AlphaFoldDB" id="A0A4U8Q373"/>